<keyword evidence="9" id="KW-1185">Reference proteome</keyword>
<evidence type="ECO:0000256" key="2">
    <source>
        <dbReference type="ARBA" id="ARBA00001946"/>
    </source>
</evidence>
<accession>A0ABS6IE72</accession>
<evidence type="ECO:0000313" key="8">
    <source>
        <dbReference type="EMBL" id="MBU8868684.1"/>
    </source>
</evidence>
<evidence type="ECO:0000256" key="1">
    <source>
        <dbReference type="ARBA" id="ARBA00001936"/>
    </source>
</evidence>
<comment type="cofactor">
    <cofactor evidence="2">
        <name>Mg(2+)</name>
        <dbReference type="ChEBI" id="CHEBI:18420"/>
    </cofactor>
</comment>
<dbReference type="RefSeq" id="WP_216926796.1">
    <property type="nucleotide sequence ID" value="NZ_JAHOPC010000016.1"/>
</dbReference>
<organism evidence="8 9">
    <name type="scientific">Paenarthrobacter aromaticivorans</name>
    <dbReference type="NCBI Taxonomy" id="2849150"/>
    <lineage>
        <taxon>Bacteria</taxon>
        <taxon>Bacillati</taxon>
        <taxon>Actinomycetota</taxon>
        <taxon>Actinomycetes</taxon>
        <taxon>Micrococcales</taxon>
        <taxon>Micrococcaceae</taxon>
        <taxon>Paenarthrobacter</taxon>
    </lineage>
</organism>
<name>A0ABS6IE72_9MICC</name>
<keyword evidence="4" id="KW-0378">Hydrolase</keyword>
<keyword evidence="3" id="KW-0479">Metal-binding</keyword>
<keyword evidence="5" id="KW-0460">Magnesium</keyword>
<proteinExistence type="predicted"/>
<dbReference type="PANTHER" id="PTHR12318">
    <property type="entry name" value="TESTOSTERONE-REGULATED PROTEIN RP2"/>
    <property type="match status" value="1"/>
</dbReference>
<comment type="cofactor">
    <cofactor evidence="1">
        <name>Mn(2+)</name>
        <dbReference type="ChEBI" id="CHEBI:29035"/>
    </cofactor>
</comment>
<dbReference type="PROSITE" id="PS51462">
    <property type="entry name" value="NUDIX"/>
    <property type="match status" value="1"/>
</dbReference>
<evidence type="ECO:0000259" key="7">
    <source>
        <dbReference type="PROSITE" id="PS51462"/>
    </source>
</evidence>
<evidence type="ECO:0000256" key="5">
    <source>
        <dbReference type="ARBA" id="ARBA00022842"/>
    </source>
</evidence>
<keyword evidence="6" id="KW-0464">Manganese</keyword>
<evidence type="ECO:0000256" key="3">
    <source>
        <dbReference type="ARBA" id="ARBA00022723"/>
    </source>
</evidence>
<dbReference type="InterPro" id="IPR000086">
    <property type="entry name" value="NUDIX_hydrolase_dom"/>
</dbReference>
<evidence type="ECO:0000256" key="4">
    <source>
        <dbReference type="ARBA" id="ARBA00022801"/>
    </source>
</evidence>
<evidence type="ECO:0000313" key="9">
    <source>
        <dbReference type="Proteomes" id="UP000824166"/>
    </source>
</evidence>
<comment type="caution">
    <text evidence="8">The sequence shown here is derived from an EMBL/GenBank/DDBJ whole genome shotgun (WGS) entry which is preliminary data.</text>
</comment>
<gene>
    <name evidence="8" type="ORF">KSW38_20535</name>
</gene>
<evidence type="ECO:0000256" key="6">
    <source>
        <dbReference type="ARBA" id="ARBA00023211"/>
    </source>
</evidence>
<dbReference type="PANTHER" id="PTHR12318:SF0">
    <property type="entry name" value="ACYL-COENZYME A DIPHOSPHATASE NUDT19"/>
    <property type="match status" value="1"/>
</dbReference>
<sequence>MTDHPTTDTPVPEPRLAASVILLRDTPGGLEAFVQHRVATMDFAAGMVVFPGGRVDAADHDGWAYPAELLERHAADWNLSSIAVDPEQAPARSGMVLTAALREVWEEAGLRLNASDLRPWANWVTPTDMPKRFDTYFYVAKPAPEAAPQHQTTEAWQSLWMPVDGILAAEAAGQLQLMPPTYYLLKEIAGLGTVDAVWEAEHDVVPVLAPRGSMAAFLKERENRR</sequence>
<dbReference type="CDD" id="cd18870">
    <property type="entry name" value="NUDIX_AcylCoAdiphos_Nudt19"/>
    <property type="match status" value="1"/>
</dbReference>
<reference evidence="8 9" key="1">
    <citation type="submission" date="2021-06" db="EMBL/GenBank/DDBJ databases">
        <authorList>
            <person name="Jeong J.W."/>
        </authorList>
    </citation>
    <scope>NUCLEOTIDE SEQUENCE [LARGE SCALE GENOMIC DNA]</scope>
    <source>
        <strain evidence="8 9">MMS21-TAE1-1</strain>
    </source>
</reference>
<dbReference type="InterPro" id="IPR039121">
    <property type="entry name" value="NUDT19"/>
</dbReference>
<dbReference type="Pfam" id="PF00293">
    <property type="entry name" value="NUDIX"/>
    <property type="match status" value="1"/>
</dbReference>
<protein>
    <submittedName>
        <fullName evidence="8">NUDIX domain-containing protein</fullName>
    </submittedName>
</protein>
<dbReference type="EMBL" id="JAHOPC010000016">
    <property type="protein sequence ID" value="MBU8868684.1"/>
    <property type="molecule type" value="Genomic_DNA"/>
</dbReference>
<feature type="domain" description="Nudix hydrolase" evidence="7">
    <location>
        <begin position="13"/>
        <end position="183"/>
    </location>
</feature>
<dbReference type="Proteomes" id="UP000824166">
    <property type="component" value="Unassembled WGS sequence"/>
</dbReference>